<dbReference type="SUPFAM" id="SSF69318">
    <property type="entry name" value="Integrin alpha N-terminal domain"/>
    <property type="match status" value="2"/>
</dbReference>
<comment type="caution">
    <text evidence="3">The sequence shown here is derived from an EMBL/GenBank/DDBJ whole genome shotgun (WGS) entry which is preliminary data.</text>
</comment>
<dbReference type="EMBL" id="JANFQO010000015">
    <property type="protein sequence ID" value="MCQ4166243.1"/>
    <property type="molecule type" value="Genomic_DNA"/>
</dbReference>
<gene>
    <name evidence="3" type="ORF">NM961_16095</name>
</gene>
<dbReference type="Pfam" id="PF01839">
    <property type="entry name" value="FG-GAP"/>
    <property type="match status" value="1"/>
</dbReference>
<dbReference type="PANTHER" id="PTHR46580:SF4">
    <property type="entry name" value="ATP_GTP-BINDING PROTEIN"/>
    <property type="match status" value="1"/>
</dbReference>
<name>A0ABT1QVD9_9GAMM</name>
<dbReference type="InterPro" id="IPR013517">
    <property type="entry name" value="FG-GAP"/>
</dbReference>
<keyword evidence="4" id="KW-1185">Reference proteome</keyword>
<organism evidence="3 4">
    <name type="scientific">Tahibacter harae</name>
    <dbReference type="NCBI Taxonomy" id="2963937"/>
    <lineage>
        <taxon>Bacteria</taxon>
        <taxon>Pseudomonadati</taxon>
        <taxon>Pseudomonadota</taxon>
        <taxon>Gammaproteobacteria</taxon>
        <taxon>Lysobacterales</taxon>
        <taxon>Rhodanobacteraceae</taxon>
        <taxon>Tahibacter</taxon>
    </lineage>
</organism>
<evidence type="ECO:0000256" key="1">
    <source>
        <dbReference type="ARBA" id="ARBA00022729"/>
    </source>
</evidence>
<sequence length="435" mass="45368">MIINAGSLPVRLAALAALLAVAAGAAAQPYSVSYGDRWSLFPYNFSAPIAGGLDLNGDGRSDLIVPLASGPARLYLSQGNGRFVRKTLPFWAPQEIEALAFAGGDFDGDGRVDLAYTGDSRQVRVLRNLGGANFRHVQAIPTQSSGESARLSALVSGDFNGDGKVDLVALDRGRDTTPAGTSALLVWGQAGGQFAAAASRLPTAGGAIWAAAGDFTGDGRADLLTGNRTGDVSLSHYDSSTATPRLLASLRTYTGVEEARVEGLGSGHINDDNRLDAAAVFSYTPANAPNTRLYLLRTLRNNGTATALQWSGEAQMIEGCFASNTSVRLGDYNGDTKTDVLVSCINGIGGLLYGRGDFTFDAPVYLSLPEESAQGVTSRGLARGDYDGDGRLDIAVVTQRGLRVLRYDPAADRLFADGFQSAAGAAAAAQNTFVE</sequence>
<accession>A0ABT1QVD9</accession>
<reference evidence="3" key="1">
    <citation type="submission" date="2022-07" db="EMBL/GenBank/DDBJ databases">
        <title>Tahibacter sp., a new gammaproteobacterium isolated from the silt sample collected at pig farm.</title>
        <authorList>
            <person name="Chen H."/>
        </authorList>
    </citation>
    <scope>NUCLEOTIDE SEQUENCE</scope>
    <source>
        <strain evidence="3">P2K</strain>
    </source>
</reference>
<proteinExistence type="predicted"/>
<dbReference type="Pfam" id="PF13517">
    <property type="entry name" value="FG-GAP_3"/>
    <property type="match status" value="1"/>
</dbReference>
<dbReference type="Proteomes" id="UP001165498">
    <property type="component" value="Unassembled WGS sequence"/>
</dbReference>
<feature type="chain" id="PRO_5045484521" evidence="2">
    <location>
        <begin position="28"/>
        <end position="435"/>
    </location>
</feature>
<evidence type="ECO:0000313" key="3">
    <source>
        <dbReference type="EMBL" id="MCQ4166243.1"/>
    </source>
</evidence>
<dbReference type="PANTHER" id="PTHR46580">
    <property type="entry name" value="SENSOR KINASE-RELATED"/>
    <property type="match status" value="1"/>
</dbReference>
<dbReference type="Gene3D" id="2.130.10.130">
    <property type="entry name" value="Integrin alpha, N-terminal"/>
    <property type="match status" value="3"/>
</dbReference>
<dbReference type="InterPro" id="IPR028994">
    <property type="entry name" value="Integrin_alpha_N"/>
</dbReference>
<evidence type="ECO:0000256" key="2">
    <source>
        <dbReference type="SAM" id="SignalP"/>
    </source>
</evidence>
<keyword evidence="1 2" id="KW-0732">Signal</keyword>
<dbReference type="RefSeq" id="WP_255915435.1">
    <property type="nucleotide sequence ID" value="NZ_JANFQO010000015.1"/>
</dbReference>
<evidence type="ECO:0000313" key="4">
    <source>
        <dbReference type="Proteomes" id="UP001165498"/>
    </source>
</evidence>
<feature type="signal peptide" evidence="2">
    <location>
        <begin position="1"/>
        <end position="27"/>
    </location>
</feature>
<protein>
    <submittedName>
        <fullName evidence="3">VCBS repeat-containing protein</fullName>
    </submittedName>
</protein>